<reference evidence="3" key="1">
    <citation type="submission" date="2012-07" db="EMBL/GenBank/DDBJ databases">
        <title>Genome of the Chinese tree shrew, a rising model animal genetically related to primates.</title>
        <authorList>
            <person name="Zhang G."/>
            <person name="Fan Y."/>
            <person name="Yao Y."/>
            <person name="Huang Z."/>
        </authorList>
    </citation>
    <scope>NUCLEOTIDE SEQUENCE [LARGE SCALE GENOMIC DNA]</scope>
</reference>
<evidence type="ECO:0000313" key="3">
    <source>
        <dbReference type="Proteomes" id="UP000011518"/>
    </source>
</evidence>
<protein>
    <submittedName>
        <fullName evidence="2">Uncharacterized protein</fullName>
    </submittedName>
</protein>
<evidence type="ECO:0000256" key="1">
    <source>
        <dbReference type="SAM" id="MobiDB-lite"/>
    </source>
</evidence>
<keyword evidence="3" id="KW-1185">Reference proteome</keyword>
<dbReference type="Proteomes" id="UP000011518">
    <property type="component" value="Unassembled WGS sequence"/>
</dbReference>
<reference evidence="3" key="2">
    <citation type="journal article" date="2013" name="Nat. Commun.">
        <title>Genome of the Chinese tree shrew.</title>
        <authorList>
            <person name="Fan Y."/>
            <person name="Huang Z.Y."/>
            <person name="Cao C.C."/>
            <person name="Chen C.S."/>
            <person name="Chen Y.X."/>
            <person name="Fan D.D."/>
            <person name="He J."/>
            <person name="Hou H.L."/>
            <person name="Hu L."/>
            <person name="Hu X.T."/>
            <person name="Jiang X.T."/>
            <person name="Lai R."/>
            <person name="Lang Y.S."/>
            <person name="Liang B."/>
            <person name="Liao S.G."/>
            <person name="Mu D."/>
            <person name="Ma Y.Y."/>
            <person name="Niu Y.Y."/>
            <person name="Sun X.Q."/>
            <person name="Xia J.Q."/>
            <person name="Xiao J."/>
            <person name="Xiong Z.Q."/>
            <person name="Xu L."/>
            <person name="Yang L."/>
            <person name="Zhang Y."/>
            <person name="Zhao W."/>
            <person name="Zhao X.D."/>
            <person name="Zheng Y.T."/>
            <person name="Zhou J.M."/>
            <person name="Zhu Y.B."/>
            <person name="Zhang G.J."/>
            <person name="Wang J."/>
            <person name="Yao Y.G."/>
        </authorList>
    </citation>
    <scope>NUCLEOTIDE SEQUENCE [LARGE SCALE GENOMIC DNA]</scope>
</reference>
<dbReference type="InParanoid" id="L9KW10"/>
<proteinExistence type="predicted"/>
<sequence>MCSETAQREAGVLPPLAVACAPGLVCRRSEKKTTWNAQGGAGARGPVLRNTTPPRREGWSTWAFRGAVSALRTVRSPAEDRAAWCPHVTPGPNQQQEGEKGAQHGLACCRGRAGADVAPCTLPWVSAAGAS</sequence>
<evidence type="ECO:0000313" key="2">
    <source>
        <dbReference type="EMBL" id="ELW66669.1"/>
    </source>
</evidence>
<organism evidence="2 3">
    <name type="scientific">Tupaia chinensis</name>
    <name type="common">Chinese tree shrew</name>
    <name type="synonym">Tupaia belangeri chinensis</name>
    <dbReference type="NCBI Taxonomy" id="246437"/>
    <lineage>
        <taxon>Eukaryota</taxon>
        <taxon>Metazoa</taxon>
        <taxon>Chordata</taxon>
        <taxon>Craniata</taxon>
        <taxon>Vertebrata</taxon>
        <taxon>Euteleostomi</taxon>
        <taxon>Mammalia</taxon>
        <taxon>Eutheria</taxon>
        <taxon>Euarchontoglires</taxon>
        <taxon>Scandentia</taxon>
        <taxon>Tupaiidae</taxon>
        <taxon>Tupaia</taxon>
    </lineage>
</organism>
<dbReference type="EMBL" id="KB320643">
    <property type="protein sequence ID" value="ELW66669.1"/>
    <property type="molecule type" value="Genomic_DNA"/>
</dbReference>
<feature type="region of interest" description="Disordered" evidence="1">
    <location>
        <begin position="33"/>
        <end position="55"/>
    </location>
</feature>
<dbReference type="AlphaFoldDB" id="L9KW10"/>
<name>L9KW10_TUPCH</name>
<accession>L9KW10</accession>
<gene>
    <name evidence="2" type="ORF">TREES_T100013915</name>
</gene>